<keyword evidence="6" id="KW-0547">Nucleotide-binding</keyword>
<evidence type="ECO:0000256" key="13">
    <source>
        <dbReference type="ARBA" id="ARBA00072283"/>
    </source>
</evidence>
<evidence type="ECO:0000256" key="11">
    <source>
        <dbReference type="ARBA" id="ARBA00051400"/>
    </source>
</evidence>
<dbReference type="GO" id="GO:0004613">
    <property type="term" value="F:phosphoenolpyruvate carboxykinase (GTP) activity"/>
    <property type="evidence" value="ECO:0007669"/>
    <property type="project" value="UniProtKB-EC"/>
</dbReference>
<comment type="function">
    <text evidence="12">Catalyzes the conversion of oxaloacetate (OAA) to phosphoenolpyruvate (PEP), the rate-limiting step in the metabolic pathway that produces glucose from lactate and other precursors derived from the citric acid cycle.</text>
</comment>
<evidence type="ECO:0000256" key="1">
    <source>
        <dbReference type="ARBA" id="ARBA00001936"/>
    </source>
</evidence>
<evidence type="ECO:0000256" key="8">
    <source>
        <dbReference type="ARBA" id="ARBA00023134"/>
    </source>
</evidence>
<dbReference type="HAMAP" id="MF_00452">
    <property type="entry name" value="PEPCK_GTP"/>
    <property type="match status" value="1"/>
</dbReference>
<evidence type="ECO:0000256" key="7">
    <source>
        <dbReference type="ARBA" id="ARBA00022793"/>
    </source>
</evidence>
<dbReference type="InterPro" id="IPR008209">
    <property type="entry name" value="PEP_carboxykinase_GTP"/>
</dbReference>
<keyword evidence="17" id="KW-1185">Reference proteome</keyword>
<accession>A0A151IJQ4</accession>
<dbReference type="Gene3D" id="2.170.8.10">
    <property type="entry name" value="Phosphoenolpyruvate Carboxykinase, domain 2"/>
    <property type="match status" value="1"/>
</dbReference>
<keyword evidence="16" id="KW-0418">Kinase</keyword>
<dbReference type="FunFam" id="3.90.228.20:FF:000005">
    <property type="entry name" value="Phosphoenolpyruvate carboxykinase [GTP], mitochondrial"/>
    <property type="match status" value="1"/>
</dbReference>
<dbReference type="CDD" id="cd00819">
    <property type="entry name" value="PEPCK_GTP"/>
    <property type="match status" value="1"/>
</dbReference>
<evidence type="ECO:0000256" key="12">
    <source>
        <dbReference type="ARBA" id="ARBA00058806"/>
    </source>
</evidence>
<evidence type="ECO:0000256" key="2">
    <source>
        <dbReference type="ARBA" id="ARBA00005796"/>
    </source>
</evidence>
<dbReference type="STRING" id="456900.A0A151IJQ4"/>
<reference evidence="16 17" key="1">
    <citation type="submission" date="2016-03" db="EMBL/GenBank/DDBJ databases">
        <title>Cyphomyrmex costatus WGS genome.</title>
        <authorList>
            <person name="Nygaard S."/>
            <person name="Hu H."/>
            <person name="Boomsma J."/>
            <person name="Zhang G."/>
        </authorList>
    </citation>
    <scope>NUCLEOTIDE SEQUENCE [LARGE SCALE GENOMIC DNA]</scope>
    <source>
        <strain evidence="16">MS0001</strain>
        <tissue evidence="16">Whole body</tissue>
    </source>
</reference>
<dbReference type="InterPro" id="IPR035078">
    <property type="entry name" value="PEP_carboxykinase_GTP_N"/>
</dbReference>
<dbReference type="Pfam" id="PF00821">
    <property type="entry name" value="PEPCK_GTP"/>
    <property type="match status" value="1"/>
</dbReference>
<protein>
    <recommendedName>
        <fullName evidence="13">Phosphoenolpyruvate carboxykinase [GTP]</fullName>
        <ecNumber evidence="4">4.1.1.32</ecNumber>
    </recommendedName>
</protein>
<keyword evidence="8" id="KW-0342">GTP-binding</keyword>
<feature type="domain" description="Phosphoenolpyruvate carboxykinase C-terminal P-loop" evidence="14">
    <location>
        <begin position="351"/>
        <end position="708"/>
    </location>
</feature>
<evidence type="ECO:0000256" key="9">
    <source>
        <dbReference type="ARBA" id="ARBA00023211"/>
    </source>
</evidence>
<organism evidence="16 17">
    <name type="scientific">Cyphomyrmex costatus</name>
    <dbReference type="NCBI Taxonomy" id="456900"/>
    <lineage>
        <taxon>Eukaryota</taxon>
        <taxon>Metazoa</taxon>
        <taxon>Ecdysozoa</taxon>
        <taxon>Arthropoda</taxon>
        <taxon>Hexapoda</taxon>
        <taxon>Insecta</taxon>
        <taxon>Pterygota</taxon>
        <taxon>Neoptera</taxon>
        <taxon>Endopterygota</taxon>
        <taxon>Hymenoptera</taxon>
        <taxon>Apocrita</taxon>
        <taxon>Aculeata</taxon>
        <taxon>Formicoidea</taxon>
        <taxon>Formicidae</taxon>
        <taxon>Myrmicinae</taxon>
        <taxon>Cyphomyrmex</taxon>
    </lineage>
</organism>
<dbReference type="SUPFAM" id="SSF68923">
    <property type="entry name" value="PEP carboxykinase N-terminal domain"/>
    <property type="match status" value="1"/>
</dbReference>
<evidence type="ECO:0000259" key="15">
    <source>
        <dbReference type="Pfam" id="PF17297"/>
    </source>
</evidence>
<dbReference type="GO" id="GO:0006107">
    <property type="term" value="P:oxaloacetate metabolic process"/>
    <property type="evidence" value="ECO:0007669"/>
    <property type="project" value="TreeGrafter"/>
</dbReference>
<dbReference type="AlphaFoldDB" id="A0A151IJQ4"/>
<sequence length="714" mass="80241">MPPKFQSISWMNLTRISRQFDSKQNLSINCRCFTTSHRLSLTSIPKINRSTHFFAPSVFTIEKAHRMPHAINIYHPQISRFIVTHAAKDPLLKNGFDYIGKIPLLNACTVEISSQLRYYIEECALLCSPKDIYICNGTDIEYMQMLKILQKNGTIENLPKYENCWLAKTNPADVARVEKRTFISTDVESETIPTPRKGVTGELGNWISPNDMEKAILERFPGCMKGRTMYVIPFSMGPVGSPLSKIGIEITDSAYVVCSMRIMTRMGEKVLEALGNDDFVKCLHSVGVPKHNSKVNVDHSWPCDPERTIILHKPAKNEIVSYGSGYGGNSLLGKKCFALRIGSTIARKEGWLAEHMLILGITNPKGRKRYIAAAFPSACGKTNLAMMQPTLPGYKIECVGDDIAWMRFDNKGNLRAINPENGFFGVAPGTSSITNPNAMKTIFKNTIFTNVASTGDGGVYWEGMEKEVADNIKVVDWRGNDWFRGFKIPAAHPNSRFCTPAKQCPIIDPCWEDPAGVPIDAILFGGRRPEGVPLVYQARNWQHGVFIGAAMRSEATAAAEHKGKVIMHDPFAMRPFFGYNFGHYLAHWLSMADVKNGKLPAIFHVNWFRKDSDGKFLWPGFGENSRVLDWILRRLDGEDIAEDSPIGLLPRSGSMNLENLTDNINMTELFRLPKTFWQKEVEDLREYFDAQVGNDLPEAIAKELNRLSDNINKL</sequence>
<dbReference type="SUPFAM" id="SSF53795">
    <property type="entry name" value="PEP carboxykinase-like"/>
    <property type="match status" value="1"/>
</dbReference>
<evidence type="ECO:0000256" key="10">
    <source>
        <dbReference type="ARBA" id="ARBA00023239"/>
    </source>
</evidence>
<dbReference type="InterPro" id="IPR013035">
    <property type="entry name" value="PEP_carboxykinase_C"/>
</dbReference>
<proteinExistence type="inferred from homology"/>
<dbReference type="EMBL" id="KQ977294">
    <property type="protein sequence ID" value="KYN03877.1"/>
    <property type="molecule type" value="Genomic_DNA"/>
</dbReference>
<dbReference type="GO" id="GO:0019543">
    <property type="term" value="P:propionate catabolic process"/>
    <property type="evidence" value="ECO:0007669"/>
    <property type="project" value="TreeGrafter"/>
</dbReference>
<gene>
    <name evidence="16" type="ORF">ALC62_05178</name>
</gene>
<comment type="catalytic activity">
    <reaction evidence="11">
        <text>oxaloacetate + GTP = phosphoenolpyruvate + GDP + CO2</text>
        <dbReference type="Rhea" id="RHEA:10388"/>
        <dbReference type="ChEBI" id="CHEBI:16452"/>
        <dbReference type="ChEBI" id="CHEBI:16526"/>
        <dbReference type="ChEBI" id="CHEBI:37565"/>
        <dbReference type="ChEBI" id="CHEBI:58189"/>
        <dbReference type="ChEBI" id="CHEBI:58702"/>
        <dbReference type="EC" id="4.1.1.32"/>
    </reaction>
</comment>
<dbReference type="NCBIfam" id="NF003253">
    <property type="entry name" value="PRK04210.1"/>
    <property type="match status" value="1"/>
</dbReference>
<dbReference type="PROSITE" id="PS00505">
    <property type="entry name" value="PEPCK_GTP"/>
    <property type="match status" value="1"/>
</dbReference>
<evidence type="ECO:0000313" key="16">
    <source>
        <dbReference type="EMBL" id="KYN03877.1"/>
    </source>
</evidence>
<comment type="subunit">
    <text evidence="3">Monomer.</text>
</comment>
<dbReference type="GO" id="GO:0046327">
    <property type="term" value="P:glycerol biosynthetic process from pyruvate"/>
    <property type="evidence" value="ECO:0007669"/>
    <property type="project" value="TreeGrafter"/>
</dbReference>
<dbReference type="PANTHER" id="PTHR11561:SF0">
    <property type="entry name" value="PHOSPHOENOLPYRUVATE CARBOXYKINASE [GTP]-RELATED"/>
    <property type="match status" value="1"/>
</dbReference>
<dbReference type="EC" id="4.1.1.32" evidence="4"/>
<dbReference type="OrthoDB" id="5841594at2759"/>
<dbReference type="Pfam" id="PF17297">
    <property type="entry name" value="PEPCK_N"/>
    <property type="match status" value="1"/>
</dbReference>
<dbReference type="InterPro" id="IPR018091">
    <property type="entry name" value="PEP_carboxykin_GTP_CS"/>
</dbReference>
<keyword evidence="7" id="KW-0210">Decarboxylase</keyword>
<dbReference type="GO" id="GO:0042594">
    <property type="term" value="P:response to starvation"/>
    <property type="evidence" value="ECO:0007669"/>
    <property type="project" value="TreeGrafter"/>
</dbReference>
<dbReference type="PANTHER" id="PTHR11561">
    <property type="entry name" value="PHOSPHOENOLPYRUVATE CARBOXYKINASE"/>
    <property type="match status" value="1"/>
</dbReference>
<dbReference type="KEGG" id="ccoa:108773029"/>
<dbReference type="GO" id="GO:0006094">
    <property type="term" value="P:gluconeogenesis"/>
    <property type="evidence" value="ECO:0007669"/>
    <property type="project" value="InterPro"/>
</dbReference>
<dbReference type="GO" id="GO:0071333">
    <property type="term" value="P:cellular response to glucose stimulus"/>
    <property type="evidence" value="ECO:0007669"/>
    <property type="project" value="TreeGrafter"/>
</dbReference>
<comment type="cofactor">
    <cofactor evidence="1">
        <name>Mn(2+)</name>
        <dbReference type="ChEBI" id="CHEBI:29035"/>
    </cofactor>
</comment>
<dbReference type="GO" id="GO:0005525">
    <property type="term" value="F:GTP binding"/>
    <property type="evidence" value="ECO:0007669"/>
    <property type="project" value="UniProtKB-KW"/>
</dbReference>
<dbReference type="FunFam" id="3.40.449.10:FF:000003">
    <property type="entry name" value="Phosphoenolpyruvate carboxykinase, cytosolic [GTP]"/>
    <property type="match status" value="1"/>
</dbReference>
<keyword evidence="10" id="KW-0456">Lyase</keyword>
<evidence type="ECO:0000259" key="14">
    <source>
        <dbReference type="Pfam" id="PF00821"/>
    </source>
</evidence>
<keyword evidence="16" id="KW-0670">Pyruvate</keyword>
<keyword evidence="5" id="KW-0479">Metal-binding</keyword>
<evidence type="ECO:0000256" key="4">
    <source>
        <dbReference type="ARBA" id="ARBA00012306"/>
    </source>
</evidence>
<evidence type="ECO:0000256" key="3">
    <source>
        <dbReference type="ARBA" id="ARBA00011245"/>
    </source>
</evidence>
<dbReference type="GO" id="GO:0033993">
    <property type="term" value="P:response to lipid"/>
    <property type="evidence" value="ECO:0007669"/>
    <property type="project" value="TreeGrafter"/>
</dbReference>
<dbReference type="GO" id="GO:0030145">
    <property type="term" value="F:manganese ion binding"/>
    <property type="evidence" value="ECO:0007669"/>
    <property type="project" value="TreeGrafter"/>
</dbReference>
<feature type="domain" description="Phosphoenolpyruvate carboxykinase GTP-utilising N-terminal" evidence="15">
    <location>
        <begin position="119"/>
        <end position="347"/>
    </location>
</feature>
<name>A0A151IJQ4_9HYME</name>
<evidence type="ECO:0000313" key="17">
    <source>
        <dbReference type="Proteomes" id="UP000078542"/>
    </source>
</evidence>
<dbReference type="Gene3D" id="3.40.449.10">
    <property type="entry name" value="Phosphoenolpyruvate Carboxykinase, domain 1"/>
    <property type="match status" value="1"/>
</dbReference>
<keyword evidence="16" id="KW-0808">Transferase</keyword>
<comment type="similarity">
    <text evidence="2">Belongs to the phosphoenolpyruvate carboxykinase [GTP] family.</text>
</comment>
<dbReference type="Gene3D" id="3.90.228.20">
    <property type="match status" value="1"/>
</dbReference>
<keyword evidence="9" id="KW-0464">Manganese</keyword>
<dbReference type="GO" id="GO:0016301">
    <property type="term" value="F:kinase activity"/>
    <property type="evidence" value="ECO:0007669"/>
    <property type="project" value="UniProtKB-KW"/>
</dbReference>
<dbReference type="GO" id="GO:0005829">
    <property type="term" value="C:cytosol"/>
    <property type="evidence" value="ECO:0007669"/>
    <property type="project" value="TreeGrafter"/>
</dbReference>
<dbReference type="InterPro" id="IPR008210">
    <property type="entry name" value="PEP_carboxykinase_N"/>
</dbReference>
<dbReference type="InterPro" id="IPR035077">
    <property type="entry name" value="PEP_carboxykinase_GTP_C"/>
</dbReference>
<evidence type="ECO:0000256" key="6">
    <source>
        <dbReference type="ARBA" id="ARBA00022741"/>
    </source>
</evidence>
<evidence type="ECO:0000256" key="5">
    <source>
        <dbReference type="ARBA" id="ARBA00022723"/>
    </source>
</evidence>
<dbReference type="Proteomes" id="UP000078542">
    <property type="component" value="Unassembled WGS sequence"/>
</dbReference>